<comment type="PTM">
    <text evidence="5">Phosphorylated by CheA. Phosphorylation of the N-terminal regulatory domain activates the methylesterase activity.</text>
</comment>
<evidence type="ECO:0000256" key="4">
    <source>
        <dbReference type="ARBA" id="ARBA00048267"/>
    </source>
</evidence>
<sequence>MISVFIVDDSAVMRQLVGEIIKHDRELKLIGSAPDPLLAERKMKLCWPDVILLDVEMPKMDGITFLKKIMQEKPTPVIMCSALTQKHTETAMEALASGAVDVIAKPTQGLTDFLNNQGITQIVDAIKAAGKAKVKPMRYLSEESIRHNHTVDEVLPATSPNELKPPITHDKVIAVGASTGGTEALTGFLSLLPPDTPPIVIVQHMPSKFTHAFAQRLNTITRHTVVEGENAMRLKAGYVYIAPGGKHMLVKRQGSDYYLEVRDGPLVSRHRPSVDVLFRSVAQSVGRNAIGVILTGMGDDGASGMLDMKQAGAINFAESEASCVVFGMPKEAIARGAVDKVFSLSNIPYQILKVLRC</sequence>
<comment type="catalytic activity">
    <reaction evidence="4 5">
        <text>[protein]-L-glutamate 5-O-methyl ester + H2O = L-glutamyl-[protein] + methanol + H(+)</text>
        <dbReference type="Rhea" id="RHEA:23236"/>
        <dbReference type="Rhea" id="RHEA-COMP:10208"/>
        <dbReference type="Rhea" id="RHEA-COMP:10311"/>
        <dbReference type="ChEBI" id="CHEBI:15377"/>
        <dbReference type="ChEBI" id="CHEBI:15378"/>
        <dbReference type="ChEBI" id="CHEBI:17790"/>
        <dbReference type="ChEBI" id="CHEBI:29973"/>
        <dbReference type="ChEBI" id="CHEBI:82795"/>
        <dbReference type="EC" id="3.1.1.61"/>
    </reaction>
</comment>
<dbReference type="AlphaFoldDB" id="A0A0C1MJP3"/>
<dbReference type="OrthoDB" id="9793421at2"/>
<dbReference type="EMBL" id="JWIC01000005">
    <property type="protein sequence ID" value="KID57229.1"/>
    <property type="molecule type" value="Genomic_DNA"/>
</dbReference>
<dbReference type="NCBIfam" id="NF001965">
    <property type="entry name" value="PRK00742.1"/>
    <property type="match status" value="1"/>
</dbReference>
<dbReference type="Pfam" id="PF01339">
    <property type="entry name" value="CheB_methylest"/>
    <property type="match status" value="1"/>
</dbReference>
<dbReference type="InterPro" id="IPR011006">
    <property type="entry name" value="CheY-like_superfamily"/>
</dbReference>
<feature type="modified residue" description="4-aspartylphosphate" evidence="5 7">
    <location>
        <position position="54"/>
    </location>
</feature>
<dbReference type="PIRSF" id="PIRSF000876">
    <property type="entry name" value="RR_chemtxs_CheB"/>
    <property type="match status" value="1"/>
</dbReference>
<comment type="catalytic activity">
    <reaction evidence="5">
        <text>L-glutaminyl-[protein] + H2O = L-glutamyl-[protein] + NH4(+)</text>
        <dbReference type="Rhea" id="RHEA:16441"/>
        <dbReference type="Rhea" id="RHEA-COMP:10207"/>
        <dbReference type="Rhea" id="RHEA-COMP:10208"/>
        <dbReference type="ChEBI" id="CHEBI:15377"/>
        <dbReference type="ChEBI" id="CHEBI:28938"/>
        <dbReference type="ChEBI" id="CHEBI:29973"/>
        <dbReference type="ChEBI" id="CHEBI:30011"/>
        <dbReference type="EC" id="3.5.1.44"/>
    </reaction>
</comment>
<evidence type="ECO:0000313" key="10">
    <source>
        <dbReference type="EMBL" id="KID57229.1"/>
    </source>
</evidence>
<keyword evidence="1 5" id="KW-0963">Cytoplasm</keyword>
<dbReference type="EC" id="3.1.1.61" evidence="5"/>
<evidence type="ECO:0000256" key="2">
    <source>
        <dbReference type="ARBA" id="ARBA00022500"/>
    </source>
</evidence>
<evidence type="ECO:0000313" key="11">
    <source>
        <dbReference type="Proteomes" id="UP000031327"/>
    </source>
</evidence>
<dbReference type="EC" id="3.5.1.44" evidence="5"/>
<dbReference type="CDD" id="cd17541">
    <property type="entry name" value="REC_CheB-like"/>
    <property type="match status" value="1"/>
</dbReference>
<dbReference type="PANTHER" id="PTHR42872:SF6">
    <property type="entry name" value="PROTEIN-GLUTAMATE METHYLESTERASE_PROTEIN-GLUTAMINE GLUTAMINASE"/>
    <property type="match status" value="1"/>
</dbReference>
<comment type="function">
    <text evidence="5">Involved in chemotaxis. Part of a chemotaxis signal transduction system that modulates chemotaxis in response to various stimuli. Catalyzes the demethylation of specific methylglutamate residues introduced into the chemoreceptors (methyl-accepting chemotaxis proteins or MCP) by CheR. Also mediates the irreversible deamidation of specific glutamine residues to glutamic acid.</text>
</comment>
<dbReference type="PANTHER" id="PTHR42872">
    <property type="entry name" value="PROTEIN-GLUTAMATE METHYLESTERASE/PROTEIN-GLUTAMINE GLUTAMINASE"/>
    <property type="match status" value="1"/>
</dbReference>
<organism evidence="10 11">
    <name type="scientific">Pseudoalteromonas luteoviolacea</name>
    <dbReference type="NCBI Taxonomy" id="43657"/>
    <lineage>
        <taxon>Bacteria</taxon>
        <taxon>Pseudomonadati</taxon>
        <taxon>Pseudomonadota</taxon>
        <taxon>Gammaproteobacteria</taxon>
        <taxon>Alteromonadales</taxon>
        <taxon>Pseudoalteromonadaceae</taxon>
        <taxon>Pseudoalteromonas</taxon>
    </lineage>
</organism>
<keyword evidence="2 5" id="KW-0145">Chemotaxis</keyword>
<feature type="domain" description="Response regulatory" evidence="8">
    <location>
        <begin position="3"/>
        <end position="120"/>
    </location>
</feature>
<name>A0A0C1MJP3_9GAMM</name>
<evidence type="ECO:0000259" key="9">
    <source>
        <dbReference type="PROSITE" id="PS50122"/>
    </source>
</evidence>
<dbReference type="SMART" id="SM00448">
    <property type="entry name" value="REC"/>
    <property type="match status" value="1"/>
</dbReference>
<dbReference type="GO" id="GO:0006935">
    <property type="term" value="P:chemotaxis"/>
    <property type="evidence" value="ECO:0007669"/>
    <property type="project" value="UniProtKB-UniRule"/>
</dbReference>
<feature type="active site" evidence="5 6">
    <location>
        <position position="300"/>
    </location>
</feature>
<dbReference type="InterPro" id="IPR001789">
    <property type="entry name" value="Sig_transdc_resp-reg_receiver"/>
</dbReference>
<comment type="subcellular location">
    <subcellularLocation>
        <location evidence="5">Cytoplasm</location>
    </subcellularLocation>
</comment>
<evidence type="ECO:0000256" key="6">
    <source>
        <dbReference type="PROSITE-ProRule" id="PRU00050"/>
    </source>
</evidence>
<feature type="active site" evidence="5 6">
    <location>
        <position position="178"/>
    </location>
</feature>
<dbReference type="Gene3D" id="3.40.50.2300">
    <property type="match status" value="1"/>
</dbReference>
<dbReference type="CDD" id="cd16432">
    <property type="entry name" value="CheB_Rec"/>
    <property type="match status" value="1"/>
</dbReference>
<dbReference type="PROSITE" id="PS50110">
    <property type="entry name" value="RESPONSE_REGULATORY"/>
    <property type="match status" value="1"/>
</dbReference>
<dbReference type="Gene3D" id="3.40.50.180">
    <property type="entry name" value="Methylesterase CheB, C-terminal domain"/>
    <property type="match status" value="1"/>
</dbReference>
<keyword evidence="5 7" id="KW-0597">Phosphoprotein</keyword>
<evidence type="ECO:0000256" key="7">
    <source>
        <dbReference type="PROSITE-ProRule" id="PRU00169"/>
    </source>
</evidence>
<comment type="caution">
    <text evidence="10">The sequence shown here is derived from an EMBL/GenBank/DDBJ whole genome shotgun (WGS) entry which is preliminary data.</text>
</comment>
<comment type="similarity">
    <text evidence="5">Belongs to the CheB family.</text>
</comment>
<dbReference type="SUPFAM" id="SSF52172">
    <property type="entry name" value="CheY-like"/>
    <property type="match status" value="1"/>
</dbReference>
<dbReference type="GO" id="GO:0005737">
    <property type="term" value="C:cytoplasm"/>
    <property type="evidence" value="ECO:0007669"/>
    <property type="project" value="UniProtKB-SubCell"/>
</dbReference>
<dbReference type="RefSeq" id="WP_039609002.1">
    <property type="nucleotide sequence ID" value="NZ_JWIC01000005.1"/>
</dbReference>
<dbReference type="InterPro" id="IPR008248">
    <property type="entry name" value="CheB-like"/>
</dbReference>
<dbReference type="PROSITE" id="PS50122">
    <property type="entry name" value="CHEB"/>
    <property type="match status" value="1"/>
</dbReference>
<keyword evidence="3 5" id="KW-0378">Hydrolase</keyword>
<dbReference type="HAMAP" id="MF_00099">
    <property type="entry name" value="CheB_chemtxs"/>
    <property type="match status" value="1"/>
</dbReference>
<accession>A0A0C1MJP3</accession>
<dbReference type="Proteomes" id="UP000031327">
    <property type="component" value="Unassembled WGS sequence"/>
</dbReference>
<comment type="domain">
    <text evidence="5">Contains a C-terminal catalytic domain, and an N-terminal region which modulates catalytic activity.</text>
</comment>
<evidence type="ECO:0000256" key="3">
    <source>
        <dbReference type="ARBA" id="ARBA00022801"/>
    </source>
</evidence>
<evidence type="ECO:0000256" key="1">
    <source>
        <dbReference type="ARBA" id="ARBA00022490"/>
    </source>
</evidence>
<proteinExistence type="inferred from homology"/>
<dbReference type="GO" id="GO:0008984">
    <property type="term" value="F:protein-glutamate methylesterase activity"/>
    <property type="evidence" value="ECO:0007669"/>
    <property type="project" value="UniProtKB-UniRule"/>
</dbReference>
<gene>
    <name evidence="5" type="primary">cheB</name>
    <name evidence="10" type="ORF">JF50_08330</name>
</gene>
<evidence type="ECO:0000259" key="8">
    <source>
        <dbReference type="PROSITE" id="PS50110"/>
    </source>
</evidence>
<reference evidence="10 11" key="1">
    <citation type="submission" date="2014-12" db="EMBL/GenBank/DDBJ databases">
        <title>Draft Genome Sequence of Pseudoalteromonas luteoviolacea HI1.</title>
        <authorList>
            <person name="Asahina A.Y."/>
            <person name="Hadfield M.G."/>
        </authorList>
    </citation>
    <scope>NUCLEOTIDE SEQUENCE [LARGE SCALE GENOMIC DNA]</scope>
    <source>
        <strain evidence="10 11">HI1</strain>
    </source>
</reference>
<dbReference type="InterPro" id="IPR035909">
    <property type="entry name" value="CheB_C"/>
</dbReference>
<dbReference type="GO" id="GO:0050568">
    <property type="term" value="F:protein-glutamine glutaminase activity"/>
    <property type="evidence" value="ECO:0007669"/>
    <property type="project" value="UniProtKB-UniRule"/>
</dbReference>
<dbReference type="GO" id="GO:0000156">
    <property type="term" value="F:phosphorelay response regulator activity"/>
    <property type="evidence" value="ECO:0007669"/>
    <property type="project" value="InterPro"/>
</dbReference>
<protein>
    <recommendedName>
        <fullName evidence="5">Protein-glutamate methylesterase/protein-glutamine glutaminase</fullName>
        <ecNumber evidence="5">3.1.1.61</ecNumber>
        <ecNumber evidence="5">3.5.1.44</ecNumber>
    </recommendedName>
</protein>
<feature type="active site" evidence="5 6">
    <location>
        <position position="204"/>
    </location>
</feature>
<evidence type="ECO:0000256" key="5">
    <source>
        <dbReference type="HAMAP-Rule" id="MF_00099"/>
    </source>
</evidence>
<dbReference type="NCBIfam" id="NF009206">
    <property type="entry name" value="PRK12555.1"/>
    <property type="match status" value="1"/>
</dbReference>
<dbReference type="InterPro" id="IPR000673">
    <property type="entry name" value="Sig_transdc_resp-reg_Me-estase"/>
</dbReference>
<feature type="domain" description="CheB-type methylesterase" evidence="9">
    <location>
        <begin position="166"/>
        <end position="357"/>
    </location>
</feature>
<dbReference type="SUPFAM" id="SSF52738">
    <property type="entry name" value="Methylesterase CheB, C-terminal domain"/>
    <property type="match status" value="1"/>
</dbReference>
<dbReference type="Pfam" id="PF00072">
    <property type="entry name" value="Response_reg"/>
    <property type="match status" value="1"/>
</dbReference>